<proteinExistence type="predicted"/>
<dbReference type="Proteomes" id="UP001255185">
    <property type="component" value="Unassembled WGS sequence"/>
</dbReference>
<reference evidence="2 3" key="1">
    <citation type="submission" date="2023-07" db="EMBL/GenBank/DDBJ databases">
        <title>Sorghum-associated microbial communities from plants grown in Nebraska, USA.</title>
        <authorList>
            <person name="Schachtman D."/>
        </authorList>
    </citation>
    <scope>NUCLEOTIDE SEQUENCE [LARGE SCALE GENOMIC DNA]</scope>
    <source>
        <strain evidence="2 3">3773</strain>
    </source>
</reference>
<feature type="chain" id="PRO_5045212815" evidence="1">
    <location>
        <begin position="18"/>
        <end position="476"/>
    </location>
</feature>
<feature type="signal peptide" evidence="1">
    <location>
        <begin position="1"/>
        <end position="17"/>
    </location>
</feature>
<dbReference type="RefSeq" id="WP_310023739.1">
    <property type="nucleotide sequence ID" value="NZ_JAVDVI010000001.1"/>
</dbReference>
<protein>
    <submittedName>
        <fullName evidence="2">Uncharacterized protein</fullName>
    </submittedName>
</protein>
<keyword evidence="3" id="KW-1185">Reference proteome</keyword>
<sequence length="476" mass="54612">MNKLLSLFLLSSIGLSAQTTIIEETLGKGKPKFTYDYSFEMNKIIISEAFESSLGGGVFNKAFMCDENGNKQIIIDGEKFSSLEMSENGMDFLSIYLAKKLGPRTVAYYIDSKKYDVGEMKNFFGSFTLYEHLFTNQYQLKILDVKGKNGFDFEKDDFYLHRTDFTKKVTKSFQLKKPNIQRLKGEHLLKVKNPGCYVNLVDNNSFELITKSIKKDMTGSTMYRTIYDLEGKMLHDYSYSYELPTGGLVRCSTREGKTAISVQPNQSITKSSTYGDLGPLLDLGINEHFIDPITSDVYIYGLYMEAFPAGFYLIRFDKEGNKIWEKQYAIEDKKGLNNKRQTWQSVSLFIKNYMDDRTLSFIINGGMGDDYNHFFLLDKENGAVKKHVYKDSEPVAKGGFLTLAHSSIYEVTKLAKNRYCDINTLMVYNLNEKVKKYIDGVAAKKEIVFDSFVSSKGFWLLESDNDNYYKVTLFKE</sequence>
<name>A0ABU1TJV0_9FLAO</name>
<comment type="caution">
    <text evidence="2">The sequence shown here is derived from an EMBL/GenBank/DDBJ whole genome shotgun (WGS) entry which is preliminary data.</text>
</comment>
<evidence type="ECO:0000313" key="3">
    <source>
        <dbReference type="Proteomes" id="UP001255185"/>
    </source>
</evidence>
<keyword evidence="1" id="KW-0732">Signal</keyword>
<evidence type="ECO:0000313" key="2">
    <source>
        <dbReference type="EMBL" id="MDR6966257.1"/>
    </source>
</evidence>
<dbReference type="EMBL" id="JAVDVI010000001">
    <property type="protein sequence ID" value="MDR6966257.1"/>
    <property type="molecule type" value="Genomic_DNA"/>
</dbReference>
<gene>
    <name evidence="2" type="ORF">J2X31_000250</name>
</gene>
<accession>A0ABU1TJV0</accession>
<evidence type="ECO:0000256" key="1">
    <source>
        <dbReference type="SAM" id="SignalP"/>
    </source>
</evidence>
<organism evidence="2 3">
    <name type="scientific">Flavobacterium arsenatis</name>
    <dbReference type="NCBI Taxonomy" id="1484332"/>
    <lineage>
        <taxon>Bacteria</taxon>
        <taxon>Pseudomonadati</taxon>
        <taxon>Bacteroidota</taxon>
        <taxon>Flavobacteriia</taxon>
        <taxon>Flavobacteriales</taxon>
        <taxon>Flavobacteriaceae</taxon>
        <taxon>Flavobacterium</taxon>
    </lineage>
</organism>